<keyword evidence="5" id="KW-0862">Zinc</keyword>
<evidence type="ECO:0000256" key="4">
    <source>
        <dbReference type="ARBA" id="ARBA00022723"/>
    </source>
</evidence>
<dbReference type="CDD" id="cd08298">
    <property type="entry name" value="CAD2"/>
    <property type="match status" value="1"/>
</dbReference>
<keyword evidence="12" id="KW-1185">Reference proteome</keyword>
<feature type="domain" description="Alcohol dehydrogenase-like C-terminal" evidence="9">
    <location>
        <begin position="180"/>
        <end position="293"/>
    </location>
</feature>
<proteinExistence type="inferred from homology"/>
<evidence type="ECO:0000256" key="1">
    <source>
        <dbReference type="ARBA" id="ARBA00001947"/>
    </source>
</evidence>
<comment type="catalytic activity">
    <reaction evidence="7">
        <text>a secondary alcohol + NAD(+) = a ketone + NADH + H(+)</text>
        <dbReference type="Rhea" id="RHEA:10740"/>
        <dbReference type="ChEBI" id="CHEBI:15378"/>
        <dbReference type="ChEBI" id="CHEBI:17087"/>
        <dbReference type="ChEBI" id="CHEBI:35681"/>
        <dbReference type="ChEBI" id="CHEBI:57540"/>
        <dbReference type="ChEBI" id="CHEBI:57945"/>
        <dbReference type="EC" id="1.1.1.1"/>
    </reaction>
</comment>
<sequence>MATMQAWTTDRGAATLIARQVPVPVPGPGELLVRVLACGVCRTDLHVVDEDIPAHRDRVVPGHQVVGDIVEFGSGVTGWAAGDRVGIAWLRRTCGSCRFCRSGRENLCPGAEFTGWDADGGYAEFAVVSAAFAYRLLPDTDPVETAPLLCAGIIGYRALSRANLPPGGTLGIYGFGSSAHIAARLATAGGARVYAMTRGERNQRLARELGLPFVGDSGAVPPAPLDSAIVFAPVGAIMLTALAATVRGGTVVSAGIHMSAIPEFSYDDLLFGERDLRSVTANTRADGDEFLRLARHLAIAPEVTRYRFDEVDRALDDLRAERARGSLVVELG</sequence>
<dbReference type="Gene3D" id="3.40.50.720">
    <property type="entry name" value="NAD(P)-binding Rossmann-like Domain"/>
    <property type="match status" value="1"/>
</dbReference>
<dbReference type="Proteomes" id="UP001501035">
    <property type="component" value="Unassembled WGS sequence"/>
</dbReference>
<evidence type="ECO:0000256" key="7">
    <source>
        <dbReference type="ARBA" id="ARBA00049164"/>
    </source>
</evidence>
<keyword evidence="4" id="KW-0479">Metal-binding</keyword>
<protein>
    <recommendedName>
        <fullName evidence="3">alcohol dehydrogenase</fullName>
        <ecNumber evidence="3">1.1.1.1</ecNumber>
    </recommendedName>
</protein>
<dbReference type="InterPro" id="IPR011032">
    <property type="entry name" value="GroES-like_sf"/>
</dbReference>
<dbReference type="NCBIfam" id="TIGR02822">
    <property type="entry name" value="adh_fam_2"/>
    <property type="match status" value="1"/>
</dbReference>
<dbReference type="SUPFAM" id="SSF51735">
    <property type="entry name" value="NAD(P)-binding Rossmann-fold domains"/>
    <property type="match status" value="1"/>
</dbReference>
<comment type="catalytic activity">
    <reaction evidence="8">
        <text>a primary alcohol + NAD(+) = an aldehyde + NADH + H(+)</text>
        <dbReference type="Rhea" id="RHEA:10736"/>
        <dbReference type="ChEBI" id="CHEBI:15378"/>
        <dbReference type="ChEBI" id="CHEBI:15734"/>
        <dbReference type="ChEBI" id="CHEBI:17478"/>
        <dbReference type="ChEBI" id="CHEBI:57540"/>
        <dbReference type="ChEBI" id="CHEBI:57945"/>
        <dbReference type="EC" id="1.1.1.1"/>
    </reaction>
</comment>
<evidence type="ECO:0000256" key="2">
    <source>
        <dbReference type="ARBA" id="ARBA00008072"/>
    </source>
</evidence>
<evidence type="ECO:0000256" key="6">
    <source>
        <dbReference type="ARBA" id="ARBA00023002"/>
    </source>
</evidence>
<evidence type="ECO:0000259" key="9">
    <source>
        <dbReference type="Pfam" id="PF00107"/>
    </source>
</evidence>
<comment type="caution">
    <text evidence="11">The sequence shown here is derived from an EMBL/GenBank/DDBJ whole genome shotgun (WGS) entry which is preliminary data.</text>
</comment>
<comment type="cofactor">
    <cofactor evidence="1">
        <name>Zn(2+)</name>
        <dbReference type="ChEBI" id="CHEBI:29105"/>
    </cofactor>
</comment>
<evidence type="ECO:0000313" key="12">
    <source>
        <dbReference type="Proteomes" id="UP001501035"/>
    </source>
</evidence>
<dbReference type="InterPro" id="IPR036291">
    <property type="entry name" value="NAD(P)-bd_dom_sf"/>
</dbReference>
<dbReference type="Pfam" id="PF08240">
    <property type="entry name" value="ADH_N"/>
    <property type="match status" value="1"/>
</dbReference>
<gene>
    <name evidence="11" type="ORF">GCM10010528_07890</name>
</gene>
<dbReference type="EMBL" id="BAAAVS010000015">
    <property type="protein sequence ID" value="GAA3028636.1"/>
    <property type="molecule type" value="Genomic_DNA"/>
</dbReference>
<dbReference type="PANTHER" id="PTHR42940:SF8">
    <property type="entry name" value="VACUOLAR PROTEIN SORTING-ASSOCIATED PROTEIN 11"/>
    <property type="match status" value="1"/>
</dbReference>
<evidence type="ECO:0000256" key="5">
    <source>
        <dbReference type="ARBA" id="ARBA00022833"/>
    </source>
</evidence>
<feature type="domain" description="Alcohol dehydrogenase-like N-terminal" evidence="10">
    <location>
        <begin position="27"/>
        <end position="135"/>
    </location>
</feature>
<evidence type="ECO:0000256" key="8">
    <source>
        <dbReference type="ARBA" id="ARBA00049243"/>
    </source>
</evidence>
<dbReference type="InterPro" id="IPR013154">
    <property type="entry name" value="ADH-like_N"/>
</dbReference>
<evidence type="ECO:0000259" key="10">
    <source>
        <dbReference type="Pfam" id="PF08240"/>
    </source>
</evidence>
<evidence type="ECO:0000256" key="3">
    <source>
        <dbReference type="ARBA" id="ARBA00013190"/>
    </source>
</evidence>
<dbReference type="InterPro" id="IPR013149">
    <property type="entry name" value="ADH-like_C"/>
</dbReference>
<dbReference type="EC" id="1.1.1.1" evidence="3"/>
<comment type="similarity">
    <text evidence="2">Belongs to the zinc-containing alcohol dehydrogenase family.</text>
</comment>
<dbReference type="Gene3D" id="3.90.180.10">
    <property type="entry name" value="Medium-chain alcohol dehydrogenases, catalytic domain"/>
    <property type="match status" value="1"/>
</dbReference>
<dbReference type="PANTHER" id="PTHR42940">
    <property type="entry name" value="ALCOHOL DEHYDROGENASE 1-RELATED"/>
    <property type="match status" value="1"/>
</dbReference>
<dbReference type="Pfam" id="PF00107">
    <property type="entry name" value="ADH_zinc_N"/>
    <property type="match status" value="1"/>
</dbReference>
<organism evidence="11 12">
    <name type="scientific">Gordonia defluvii</name>
    <dbReference type="NCBI Taxonomy" id="283718"/>
    <lineage>
        <taxon>Bacteria</taxon>
        <taxon>Bacillati</taxon>
        <taxon>Actinomycetota</taxon>
        <taxon>Actinomycetes</taxon>
        <taxon>Mycobacteriales</taxon>
        <taxon>Gordoniaceae</taxon>
        <taxon>Gordonia</taxon>
    </lineage>
</organism>
<dbReference type="SUPFAM" id="SSF50129">
    <property type="entry name" value="GroES-like"/>
    <property type="match status" value="1"/>
</dbReference>
<accession>A0ABP6L3D4</accession>
<keyword evidence="6" id="KW-0560">Oxidoreductase</keyword>
<name>A0ABP6L3D4_9ACTN</name>
<evidence type="ECO:0000313" key="11">
    <source>
        <dbReference type="EMBL" id="GAA3028636.1"/>
    </source>
</evidence>
<reference evidence="12" key="1">
    <citation type="journal article" date="2019" name="Int. J. Syst. Evol. Microbiol.">
        <title>The Global Catalogue of Microorganisms (GCM) 10K type strain sequencing project: providing services to taxonomists for standard genome sequencing and annotation.</title>
        <authorList>
            <consortium name="The Broad Institute Genomics Platform"/>
            <consortium name="The Broad Institute Genome Sequencing Center for Infectious Disease"/>
            <person name="Wu L."/>
            <person name="Ma J."/>
        </authorList>
    </citation>
    <scope>NUCLEOTIDE SEQUENCE [LARGE SCALE GENOMIC DNA]</scope>
    <source>
        <strain evidence="12">JCM 14234</strain>
    </source>
</reference>
<dbReference type="InterPro" id="IPR014187">
    <property type="entry name" value="ADH_Zn_typ-2"/>
</dbReference>